<feature type="region of interest" description="Disordered" evidence="1">
    <location>
        <begin position="1"/>
        <end position="56"/>
    </location>
</feature>
<organism evidence="2 3">
    <name type="scientific">Truepera radiovictrix (strain DSM 17093 / CIP 108686 / LMG 22925 / RQ-24)</name>
    <dbReference type="NCBI Taxonomy" id="649638"/>
    <lineage>
        <taxon>Bacteria</taxon>
        <taxon>Thermotogati</taxon>
        <taxon>Deinococcota</taxon>
        <taxon>Deinococci</taxon>
        <taxon>Trueperales</taxon>
        <taxon>Trueperaceae</taxon>
        <taxon>Truepera</taxon>
    </lineage>
</organism>
<dbReference type="KEGG" id="tra:Trad_2301"/>
<keyword evidence="2" id="KW-0378">Hydrolase</keyword>
<reference evidence="3" key="1">
    <citation type="submission" date="2010-05" db="EMBL/GenBank/DDBJ databases">
        <title>The complete genome of Truepera radiovictris DSM 17093.</title>
        <authorList>
            <consortium name="US DOE Joint Genome Institute (JGI-PGF)"/>
            <person name="Lucas S."/>
            <person name="Copeland A."/>
            <person name="Lapidus A."/>
            <person name="Glavina del Rio T."/>
            <person name="Dalin E."/>
            <person name="Tice H."/>
            <person name="Bruce D."/>
            <person name="Goodwin L."/>
            <person name="Pitluck S."/>
            <person name="Kyrpides N."/>
            <person name="Mavromatis K."/>
            <person name="Ovchinnikova G."/>
            <person name="Munk A.C."/>
            <person name="Detter J.C."/>
            <person name="Han C."/>
            <person name="Tapia R."/>
            <person name="Land M."/>
            <person name="Hauser L."/>
            <person name="Markowitz V."/>
            <person name="Cheng J.-F."/>
            <person name="Hugenholtz P."/>
            <person name="Woyke T."/>
            <person name="Wu D."/>
            <person name="Tindall B."/>
            <person name="Pomrenke H.G."/>
            <person name="Brambilla E."/>
            <person name="Klenk H.-P."/>
            <person name="Eisen J.A."/>
        </authorList>
    </citation>
    <scope>NUCLEOTIDE SEQUENCE [LARGE SCALE GENOMIC DNA]</scope>
    <source>
        <strain evidence="3">DSM 17093 / CIP 108686 / LMG 22925 / RQ-24</strain>
    </source>
</reference>
<feature type="compositionally biased region" description="Acidic residues" evidence="1">
    <location>
        <begin position="17"/>
        <end position="42"/>
    </location>
</feature>
<dbReference type="Proteomes" id="UP000000379">
    <property type="component" value="Chromosome"/>
</dbReference>
<feature type="compositionally biased region" description="Pro residues" evidence="1">
    <location>
        <begin position="43"/>
        <end position="56"/>
    </location>
</feature>
<evidence type="ECO:0000313" key="3">
    <source>
        <dbReference type="Proteomes" id="UP000000379"/>
    </source>
</evidence>
<evidence type="ECO:0000313" key="2">
    <source>
        <dbReference type="EMBL" id="ADI15411.1"/>
    </source>
</evidence>
<accession>D7CSJ1</accession>
<dbReference type="EMBL" id="CP002049">
    <property type="protein sequence ID" value="ADI15411.1"/>
    <property type="molecule type" value="Genomic_DNA"/>
</dbReference>
<dbReference type="HOGENOM" id="CLU_3013003_0_0_0"/>
<dbReference type="RefSeq" id="WP_013178774.1">
    <property type="nucleotide sequence ID" value="NC_014221.1"/>
</dbReference>
<dbReference type="STRING" id="649638.Trad_2301"/>
<gene>
    <name evidence="2" type="ordered locus">Trad_2301</name>
</gene>
<reference evidence="2 3" key="2">
    <citation type="journal article" date="2011" name="Stand. Genomic Sci.">
        <title>Complete genome sequence of Truepera radiovictrix type strain (RQ-24).</title>
        <authorList>
            <person name="Ivanova N."/>
            <person name="Rohde C."/>
            <person name="Munk C."/>
            <person name="Nolan M."/>
            <person name="Lucas S."/>
            <person name="Del Rio T.G."/>
            <person name="Tice H."/>
            <person name="Deshpande S."/>
            <person name="Cheng J.F."/>
            <person name="Tapia R."/>
            <person name="Han C."/>
            <person name="Goodwin L."/>
            <person name="Pitluck S."/>
            <person name="Liolios K."/>
            <person name="Mavromatis K."/>
            <person name="Mikhailova N."/>
            <person name="Pati A."/>
            <person name="Chen A."/>
            <person name="Palaniappan K."/>
            <person name="Land M."/>
            <person name="Hauser L."/>
            <person name="Chang Y.J."/>
            <person name="Jeffries C.D."/>
            <person name="Brambilla E."/>
            <person name="Rohde M."/>
            <person name="Goker M."/>
            <person name="Tindall B.J."/>
            <person name="Woyke T."/>
            <person name="Bristow J."/>
            <person name="Eisen J.A."/>
            <person name="Markowitz V."/>
            <person name="Hugenholtz P."/>
            <person name="Kyrpides N.C."/>
            <person name="Klenk H.P."/>
            <person name="Lapidus A."/>
        </authorList>
    </citation>
    <scope>NUCLEOTIDE SEQUENCE [LARGE SCALE GENOMIC DNA]</scope>
    <source>
        <strain evidence="3">DSM 17093 / CIP 108686 / LMG 22925 / RQ-24</strain>
    </source>
</reference>
<sequence>MASAVLPEDPLTPDPDPTWDDPNDDTIDDPDPLDPPIEEPDPADPPVEEPPPGWGA</sequence>
<protein>
    <submittedName>
        <fullName evidence="2">Glycoside hydrolase family 5</fullName>
    </submittedName>
</protein>
<evidence type="ECO:0000256" key="1">
    <source>
        <dbReference type="SAM" id="MobiDB-lite"/>
    </source>
</evidence>
<name>D7CSJ1_TRURR</name>
<keyword evidence="3" id="KW-1185">Reference proteome</keyword>
<dbReference type="AlphaFoldDB" id="D7CSJ1"/>
<dbReference type="GO" id="GO:0016787">
    <property type="term" value="F:hydrolase activity"/>
    <property type="evidence" value="ECO:0007669"/>
    <property type="project" value="UniProtKB-KW"/>
</dbReference>
<proteinExistence type="predicted"/>